<evidence type="ECO:0008006" key="8">
    <source>
        <dbReference type="Google" id="ProtNLM"/>
    </source>
</evidence>
<dbReference type="Pfam" id="PF04930">
    <property type="entry name" value="FUN14"/>
    <property type="match status" value="1"/>
</dbReference>
<dbReference type="PANTHER" id="PTHR21346">
    <property type="entry name" value="FUN14 DOMAIN CONTAINING"/>
    <property type="match status" value="1"/>
</dbReference>
<keyword evidence="5" id="KW-0472">Membrane</keyword>
<comment type="caution">
    <text evidence="6">The sequence shown here is derived from an EMBL/GenBank/DDBJ whole genome shotgun (WGS) entry which is preliminary data.</text>
</comment>
<evidence type="ECO:0000313" key="7">
    <source>
        <dbReference type="Proteomes" id="UP000027586"/>
    </source>
</evidence>
<dbReference type="EMBL" id="CBTN010000050">
    <property type="protein sequence ID" value="CDH57902.1"/>
    <property type="molecule type" value="Genomic_DNA"/>
</dbReference>
<comment type="similarity">
    <text evidence="2">Belongs to the FUN14 family.</text>
</comment>
<evidence type="ECO:0000256" key="3">
    <source>
        <dbReference type="ARBA" id="ARBA00022692"/>
    </source>
</evidence>
<evidence type="ECO:0000313" key="6">
    <source>
        <dbReference type="EMBL" id="CDH57902.1"/>
    </source>
</evidence>
<dbReference type="AlphaFoldDB" id="A0A068S7V8"/>
<sequence>MSLALFRHARVGVRTTTTTTTATLSLKRGMVTTNKSPFLRPLARMTTTQKVARMVGGAGAATTMVIGGPLLFKQPVACQQMVQPTTPALVVQEQQQPKGSLIHKGEISFGVLLGVCTGYFLKKIGKLFAFMVGLGFVSLQYMSAKGYVTVHWDKISGSDRNIDVHSKWQTLVGFLTHNIQFKSTFMAGFYAGIRYG</sequence>
<proteinExistence type="inferred from homology"/>
<keyword evidence="7" id="KW-1185">Reference proteome</keyword>
<dbReference type="STRING" id="1263082.A0A068S7V8"/>
<accession>A0A068S7V8</accession>
<evidence type="ECO:0000256" key="1">
    <source>
        <dbReference type="ARBA" id="ARBA00004370"/>
    </source>
</evidence>
<reference evidence="6" key="1">
    <citation type="submission" date="2013-08" db="EMBL/GenBank/DDBJ databases">
        <title>Gene expansion shapes genome architecture in the human pathogen Lichtheimia corymbifera: an evolutionary genomics analysis in the ancient terrestrial Mucorales (Mucoromycotina).</title>
        <authorList>
            <person name="Schwartze V.U."/>
            <person name="Winter S."/>
            <person name="Shelest E."/>
            <person name="Marcet-Houben M."/>
            <person name="Horn F."/>
            <person name="Wehner S."/>
            <person name="Hoffmann K."/>
            <person name="Riege K."/>
            <person name="Sammeth M."/>
            <person name="Nowrousian M."/>
            <person name="Valiante V."/>
            <person name="Linde J."/>
            <person name="Jacobsen I.D."/>
            <person name="Marz M."/>
            <person name="Brakhage A.A."/>
            <person name="Gabaldon T."/>
            <person name="Bocker S."/>
            <person name="Voigt K."/>
        </authorList>
    </citation>
    <scope>NUCLEOTIDE SEQUENCE [LARGE SCALE GENOMIC DNA]</scope>
    <source>
        <strain evidence="6">FSU 9682</strain>
    </source>
</reference>
<name>A0A068S7V8_9FUNG</name>
<dbReference type="VEuPathDB" id="FungiDB:LCOR_08791.1"/>
<dbReference type="PANTHER" id="PTHR21346:SF10">
    <property type="entry name" value="TRANSMEMBRANE PROTEIN"/>
    <property type="match status" value="1"/>
</dbReference>
<evidence type="ECO:0000256" key="4">
    <source>
        <dbReference type="ARBA" id="ARBA00022989"/>
    </source>
</evidence>
<comment type="subcellular location">
    <subcellularLocation>
        <location evidence="1">Membrane</location>
    </subcellularLocation>
</comment>
<keyword evidence="4" id="KW-1133">Transmembrane helix</keyword>
<gene>
    <name evidence="6" type="ORF">LCOR_08791.1</name>
</gene>
<dbReference type="InterPro" id="IPR007014">
    <property type="entry name" value="FUN14"/>
</dbReference>
<dbReference type="Proteomes" id="UP000027586">
    <property type="component" value="Unassembled WGS sequence"/>
</dbReference>
<keyword evidence="3" id="KW-0812">Transmembrane</keyword>
<dbReference type="OrthoDB" id="163794at2759"/>
<evidence type="ECO:0000256" key="5">
    <source>
        <dbReference type="ARBA" id="ARBA00023136"/>
    </source>
</evidence>
<protein>
    <recommendedName>
        <fullName evidence="8">Fun14 family protein</fullName>
    </recommendedName>
</protein>
<dbReference type="GO" id="GO:0016020">
    <property type="term" value="C:membrane"/>
    <property type="evidence" value="ECO:0007669"/>
    <property type="project" value="UniProtKB-SubCell"/>
</dbReference>
<organism evidence="6 7">
    <name type="scientific">Lichtheimia corymbifera JMRC:FSU:9682</name>
    <dbReference type="NCBI Taxonomy" id="1263082"/>
    <lineage>
        <taxon>Eukaryota</taxon>
        <taxon>Fungi</taxon>
        <taxon>Fungi incertae sedis</taxon>
        <taxon>Mucoromycota</taxon>
        <taxon>Mucoromycotina</taxon>
        <taxon>Mucoromycetes</taxon>
        <taxon>Mucorales</taxon>
        <taxon>Lichtheimiaceae</taxon>
        <taxon>Lichtheimia</taxon>
    </lineage>
</organism>
<evidence type="ECO:0000256" key="2">
    <source>
        <dbReference type="ARBA" id="ARBA00009160"/>
    </source>
</evidence>